<evidence type="ECO:0000256" key="1">
    <source>
        <dbReference type="ARBA" id="ARBA00022729"/>
    </source>
</evidence>
<feature type="domain" description="Outer membrane protein beta-barrel" evidence="3">
    <location>
        <begin position="6"/>
        <end position="161"/>
    </location>
</feature>
<dbReference type="Proteomes" id="UP000886722">
    <property type="component" value="Unassembled WGS sequence"/>
</dbReference>
<evidence type="ECO:0000256" key="2">
    <source>
        <dbReference type="SAM" id="SignalP"/>
    </source>
</evidence>
<proteinExistence type="predicted"/>
<dbReference type="EMBL" id="DVKT01000048">
    <property type="protein sequence ID" value="HIT39653.1"/>
    <property type="molecule type" value="Genomic_DNA"/>
</dbReference>
<evidence type="ECO:0000313" key="5">
    <source>
        <dbReference type="Proteomes" id="UP000886722"/>
    </source>
</evidence>
<dbReference type="Gene3D" id="2.40.160.20">
    <property type="match status" value="1"/>
</dbReference>
<dbReference type="InterPro" id="IPR027385">
    <property type="entry name" value="Beta-barrel_OMP"/>
</dbReference>
<organism evidence="4 5">
    <name type="scientific">Candidatus Caccoplasma intestinavium</name>
    <dbReference type="NCBI Taxonomy" id="2840716"/>
    <lineage>
        <taxon>Bacteria</taxon>
        <taxon>Pseudomonadati</taxon>
        <taxon>Bacteroidota</taxon>
        <taxon>Bacteroidia</taxon>
        <taxon>Bacteroidales</taxon>
        <taxon>Bacteroidaceae</taxon>
        <taxon>Bacteroidaceae incertae sedis</taxon>
        <taxon>Candidatus Caccoplasma</taxon>
    </lineage>
</organism>
<gene>
    <name evidence="4" type="ORF">IAD06_06415</name>
</gene>
<dbReference type="SUPFAM" id="SSF56925">
    <property type="entry name" value="OMPA-like"/>
    <property type="match status" value="1"/>
</dbReference>
<dbReference type="Pfam" id="PF13505">
    <property type="entry name" value="OMP_b-brl"/>
    <property type="match status" value="1"/>
</dbReference>
<reference evidence="4" key="2">
    <citation type="journal article" date="2021" name="PeerJ">
        <title>Extensive microbial diversity within the chicken gut microbiome revealed by metagenomics and culture.</title>
        <authorList>
            <person name="Gilroy R."/>
            <person name="Ravi A."/>
            <person name="Getino M."/>
            <person name="Pursley I."/>
            <person name="Horton D.L."/>
            <person name="Alikhan N.F."/>
            <person name="Baker D."/>
            <person name="Gharbi K."/>
            <person name="Hall N."/>
            <person name="Watson M."/>
            <person name="Adriaenssens E.M."/>
            <person name="Foster-Nyarko E."/>
            <person name="Jarju S."/>
            <person name="Secka A."/>
            <person name="Antonio M."/>
            <person name="Oren A."/>
            <person name="Chaudhuri R.R."/>
            <person name="La Ragione R."/>
            <person name="Hildebrand F."/>
            <person name="Pallen M.J."/>
        </authorList>
    </citation>
    <scope>NUCLEOTIDE SEQUENCE</scope>
    <source>
        <strain evidence="4">21143</strain>
    </source>
</reference>
<dbReference type="InterPro" id="IPR011250">
    <property type="entry name" value="OMP/PagP_B-barrel"/>
</dbReference>
<dbReference type="AlphaFoldDB" id="A0A9D1GEZ1"/>
<sequence length="161" mass="17877">MKKVLFAIAMLCMVASSAFAQEEKGRMAVNVHAGISTTAGAQGLAGVEFRVAVADKWRLAPQFNIGGGHDLKFFDVTVDAHYVFNYENSNFSFYPIMGLGFDHYWQKYAGYKSTANRIFLDLGIGGEYAINDFLSITAEMKSQWMTDMSKGMLLVGCSYKF</sequence>
<feature type="chain" id="PRO_5039226967" evidence="2">
    <location>
        <begin position="21"/>
        <end position="161"/>
    </location>
</feature>
<reference evidence="4" key="1">
    <citation type="submission" date="2020-10" db="EMBL/GenBank/DDBJ databases">
        <authorList>
            <person name="Gilroy R."/>
        </authorList>
    </citation>
    <scope>NUCLEOTIDE SEQUENCE</scope>
    <source>
        <strain evidence="4">21143</strain>
    </source>
</reference>
<evidence type="ECO:0000313" key="4">
    <source>
        <dbReference type="EMBL" id="HIT39653.1"/>
    </source>
</evidence>
<protein>
    <submittedName>
        <fullName evidence="4">Outer membrane beta-barrel protein</fullName>
    </submittedName>
</protein>
<keyword evidence="1 2" id="KW-0732">Signal</keyword>
<evidence type="ECO:0000259" key="3">
    <source>
        <dbReference type="Pfam" id="PF13505"/>
    </source>
</evidence>
<name>A0A9D1GEZ1_9BACT</name>
<accession>A0A9D1GEZ1</accession>
<comment type="caution">
    <text evidence="4">The sequence shown here is derived from an EMBL/GenBank/DDBJ whole genome shotgun (WGS) entry which is preliminary data.</text>
</comment>
<feature type="signal peptide" evidence="2">
    <location>
        <begin position="1"/>
        <end position="20"/>
    </location>
</feature>